<organism evidence="1">
    <name type="scientific">Oikopleura dioica</name>
    <name type="common">Tunicate</name>
    <dbReference type="NCBI Taxonomy" id="34765"/>
    <lineage>
        <taxon>Eukaryota</taxon>
        <taxon>Metazoa</taxon>
        <taxon>Chordata</taxon>
        <taxon>Tunicata</taxon>
        <taxon>Appendicularia</taxon>
        <taxon>Copelata</taxon>
        <taxon>Oikopleuridae</taxon>
        <taxon>Oikopleura</taxon>
    </lineage>
</organism>
<reference evidence="1" key="1">
    <citation type="journal article" date="2010" name="Science">
        <title>Plasticity of animal genome architecture unmasked by rapid evolution of a pelagic tunicate.</title>
        <authorList>
            <person name="Denoeud F."/>
            <person name="Henriet S."/>
            <person name="Mungpakdee S."/>
            <person name="Aury J.M."/>
            <person name="Da Silva C."/>
            <person name="Brinkmann H."/>
            <person name="Mikhaleva J."/>
            <person name="Olsen L.C."/>
            <person name="Jubin C."/>
            <person name="Canestro C."/>
            <person name="Bouquet J.M."/>
            <person name="Danks G."/>
            <person name="Poulain J."/>
            <person name="Campsteijn C."/>
            <person name="Adamski M."/>
            <person name="Cross I."/>
            <person name="Yadetie F."/>
            <person name="Muffato M."/>
            <person name="Louis A."/>
            <person name="Butcher S."/>
            <person name="Tsagkogeorga G."/>
            <person name="Konrad A."/>
            <person name="Singh S."/>
            <person name="Jensen M.F."/>
            <person name="Cong E.H."/>
            <person name="Eikeseth-Otteraa H."/>
            <person name="Noel B."/>
            <person name="Anthouard V."/>
            <person name="Porcel B.M."/>
            <person name="Kachouri-Lafond R."/>
            <person name="Nishino A."/>
            <person name="Ugolini M."/>
            <person name="Chourrout P."/>
            <person name="Nishida H."/>
            <person name="Aasland R."/>
            <person name="Huzurbazar S."/>
            <person name="Westhof E."/>
            <person name="Delsuc F."/>
            <person name="Lehrach H."/>
            <person name="Reinhardt R."/>
            <person name="Weissenbach J."/>
            <person name="Roy S.W."/>
            <person name="Artiguenave F."/>
            <person name="Postlethwait J.H."/>
            <person name="Manak J.R."/>
            <person name="Thompson E.M."/>
            <person name="Jaillon O."/>
            <person name="Du Pasquier L."/>
            <person name="Boudinot P."/>
            <person name="Liberles D.A."/>
            <person name="Volff J.N."/>
            <person name="Philippe H."/>
            <person name="Lenhard B."/>
            <person name="Roest Crollius H."/>
            <person name="Wincker P."/>
            <person name="Chourrout D."/>
        </authorList>
    </citation>
    <scope>NUCLEOTIDE SEQUENCE [LARGE SCALE GENOMIC DNA]</scope>
</reference>
<protein>
    <submittedName>
        <fullName evidence="1">Uncharacterized protein</fullName>
    </submittedName>
</protein>
<evidence type="ECO:0000313" key="1">
    <source>
        <dbReference type="EMBL" id="CBY16212.1"/>
    </source>
</evidence>
<gene>
    <name evidence="1" type="ORF">GSOID_T00016552001</name>
</gene>
<feature type="non-terminal residue" evidence="1">
    <location>
        <position position="1"/>
    </location>
</feature>
<evidence type="ECO:0000313" key="2">
    <source>
        <dbReference type="Proteomes" id="UP000001307"/>
    </source>
</evidence>
<sequence>GYTVNRYCNSTHKEMDPVR</sequence>
<dbReference type="Proteomes" id="UP000001307">
    <property type="component" value="Unassembled WGS sequence"/>
</dbReference>
<dbReference type="AlphaFoldDB" id="E4Y2Y5"/>
<name>E4Y2Y5_OIKDI</name>
<keyword evidence="2" id="KW-1185">Reference proteome</keyword>
<dbReference type="EMBL" id="FN653971">
    <property type="protein sequence ID" value="CBY16212.1"/>
    <property type="molecule type" value="Genomic_DNA"/>
</dbReference>
<accession>E4Y2Y5</accession>
<proteinExistence type="predicted"/>
<dbReference type="InParanoid" id="E4Y2Y5"/>